<dbReference type="FunFam" id="3.20.20.70:FF:000006">
    <property type="entry name" value="Imidazole glycerol phosphate synthase subunit HisF"/>
    <property type="match status" value="1"/>
</dbReference>
<dbReference type="GO" id="GO:0005737">
    <property type="term" value="C:cytoplasm"/>
    <property type="evidence" value="ECO:0007669"/>
    <property type="project" value="UniProtKB-SubCell"/>
</dbReference>
<dbReference type="InterPro" id="IPR011060">
    <property type="entry name" value="RibuloseP-bd_barrel"/>
</dbReference>
<evidence type="ECO:0000256" key="2">
    <source>
        <dbReference type="ARBA" id="ARBA00005091"/>
    </source>
</evidence>
<dbReference type="GO" id="GO:0016829">
    <property type="term" value="F:lyase activity"/>
    <property type="evidence" value="ECO:0007669"/>
    <property type="project" value="UniProtKB-KW"/>
</dbReference>
<evidence type="ECO:0000256" key="8">
    <source>
        <dbReference type="ARBA" id="ARBA00023239"/>
    </source>
</evidence>
<feature type="active site" evidence="11">
    <location>
        <position position="131"/>
    </location>
</feature>
<evidence type="ECO:0000256" key="5">
    <source>
        <dbReference type="ARBA" id="ARBA00022490"/>
    </source>
</evidence>
<dbReference type="GO" id="GO:0000105">
    <property type="term" value="P:L-histidine biosynthetic process"/>
    <property type="evidence" value="ECO:0007669"/>
    <property type="project" value="UniProtKB-UniRule"/>
</dbReference>
<keyword evidence="6 11" id="KW-0028">Amino-acid biosynthesis</keyword>
<sequence>MSVAVRVIPCLDVDGGRVVKGVNFQNLRDAGDPVEMAKVYDAEGADELVFLDITASSGDRETTYDVVRRTAEQVFIPLTVGGGVRTAEDVDRLLRAGADKVGVNTAAIARPELVREIAERFGRQVLVLSVDARRCPPGTVTPSGFEVTTHGGRRGTGLDAVEWAARAAGLGAGEILLNSMDADGTKDGYDTEMIKAVRAEVGVPVVASGGAGRLEHFGPAVAAGADAVLAASVFHFGELRITQVKDALRQTGYLVR</sequence>
<keyword evidence="5 11" id="KW-0963">Cytoplasm</keyword>
<comment type="catalytic activity">
    <reaction evidence="10 11">
        <text>5-[(5-phospho-1-deoxy-D-ribulos-1-ylimino)methylamino]-1-(5-phospho-beta-D-ribosyl)imidazole-4-carboxamide + L-glutamine = D-erythro-1-(imidazol-4-yl)glycerol 3-phosphate + 5-amino-1-(5-phospho-beta-D-ribosyl)imidazole-4-carboxamide + L-glutamate + H(+)</text>
        <dbReference type="Rhea" id="RHEA:24793"/>
        <dbReference type="ChEBI" id="CHEBI:15378"/>
        <dbReference type="ChEBI" id="CHEBI:29985"/>
        <dbReference type="ChEBI" id="CHEBI:58278"/>
        <dbReference type="ChEBI" id="CHEBI:58359"/>
        <dbReference type="ChEBI" id="CHEBI:58475"/>
        <dbReference type="ChEBI" id="CHEBI:58525"/>
        <dbReference type="EC" id="4.3.2.10"/>
    </reaction>
</comment>
<evidence type="ECO:0000256" key="1">
    <source>
        <dbReference type="ARBA" id="ARBA00004496"/>
    </source>
</evidence>
<accession>A0A0T6LVR6</accession>
<gene>
    <name evidence="11" type="primary">hisF</name>
    <name evidence="13" type="ORF">AQ490_17345</name>
</gene>
<dbReference type="GO" id="GO:0000107">
    <property type="term" value="F:imidazoleglycerol-phosphate synthase activity"/>
    <property type="evidence" value="ECO:0007669"/>
    <property type="project" value="UniProtKB-UniRule"/>
</dbReference>
<comment type="similarity">
    <text evidence="3 11 12">Belongs to the HisA/HisF family.</text>
</comment>
<dbReference type="InterPro" id="IPR050064">
    <property type="entry name" value="IGPS_HisA/HisF"/>
</dbReference>
<comment type="function">
    <text evidence="9 11">IGPS catalyzes the conversion of PRFAR and glutamine to IGP, AICAR and glutamate. The HisF subunit catalyzes the cyclization activity that produces IGP and AICAR from PRFAR using the ammonia provided by the HisH subunit.</text>
</comment>
<dbReference type="Pfam" id="PF00977">
    <property type="entry name" value="His_biosynth"/>
    <property type="match status" value="1"/>
</dbReference>
<evidence type="ECO:0000313" key="13">
    <source>
        <dbReference type="EMBL" id="KRV50165.1"/>
    </source>
</evidence>
<keyword evidence="14" id="KW-1185">Reference proteome</keyword>
<name>A0A0T6LVR6_WENVI</name>
<proteinExistence type="inferred from homology"/>
<evidence type="ECO:0000256" key="6">
    <source>
        <dbReference type="ARBA" id="ARBA00022605"/>
    </source>
</evidence>
<dbReference type="InterPro" id="IPR004651">
    <property type="entry name" value="HisF"/>
</dbReference>
<organism evidence="13 14">
    <name type="scientific">Wenjunlia vitaminophila</name>
    <name type="common">Streptomyces vitaminophilus</name>
    <dbReference type="NCBI Taxonomy" id="76728"/>
    <lineage>
        <taxon>Bacteria</taxon>
        <taxon>Bacillati</taxon>
        <taxon>Actinomycetota</taxon>
        <taxon>Actinomycetes</taxon>
        <taxon>Kitasatosporales</taxon>
        <taxon>Streptomycetaceae</taxon>
        <taxon>Wenjunlia</taxon>
    </lineage>
</organism>
<keyword evidence="7 11" id="KW-0368">Histidine biosynthesis</keyword>
<dbReference type="eggNOG" id="COG0107">
    <property type="taxonomic scope" value="Bacteria"/>
</dbReference>
<dbReference type="PANTHER" id="PTHR21235:SF2">
    <property type="entry name" value="IMIDAZOLE GLYCEROL PHOSPHATE SYNTHASE HISHF"/>
    <property type="match status" value="1"/>
</dbReference>
<evidence type="ECO:0000256" key="3">
    <source>
        <dbReference type="ARBA" id="ARBA00009667"/>
    </source>
</evidence>
<dbReference type="STRING" id="76728.AQ490_17345"/>
<dbReference type="OrthoDB" id="9781903at2"/>
<dbReference type="HAMAP" id="MF_01013">
    <property type="entry name" value="HisF"/>
    <property type="match status" value="1"/>
</dbReference>
<dbReference type="RefSeq" id="WP_018382767.1">
    <property type="nucleotide sequence ID" value="NZ_LLZU01000006.1"/>
</dbReference>
<evidence type="ECO:0000256" key="9">
    <source>
        <dbReference type="ARBA" id="ARBA00025475"/>
    </source>
</evidence>
<dbReference type="UniPathway" id="UPA00031">
    <property type="reaction ID" value="UER00010"/>
</dbReference>
<dbReference type="Proteomes" id="UP000050867">
    <property type="component" value="Unassembled WGS sequence"/>
</dbReference>
<dbReference type="PANTHER" id="PTHR21235">
    <property type="entry name" value="IMIDAZOLE GLYCEROL PHOSPHATE SYNTHASE SUBUNIT HISF/H IGP SYNTHASE SUBUNIT HISF/H"/>
    <property type="match status" value="1"/>
</dbReference>
<dbReference type="EC" id="4.3.2.10" evidence="11"/>
<evidence type="ECO:0000256" key="11">
    <source>
        <dbReference type="HAMAP-Rule" id="MF_01013"/>
    </source>
</evidence>
<dbReference type="InterPro" id="IPR006062">
    <property type="entry name" value="His_biosynth"/>
</dbReference>
<dbReference type="CDD" id="cd04731">
    <property type="entry name" value="HisF"/>
    <property type="match status" value="1"/>
</dbReference>
<evidence type="ECO:0000313" key="14">
    <source>
        <dbReference type="Proteomes" id="UP000050867"/>
    </source>
</evidence>
<dbReference type="SUPFAM" id="SSF51366">
    <property type="entry name" value="Ribulose-phoshate binding barrel"/>
    <property type="match status" value="1"/>
</dbReference>
<keyword evidence="8 11" id="KW-0456">Lyase</keyword>
<protein>
    <recommendedName>
        <fullName evidence="11">Imidazole glycerol phosphate synthase subunit HisF</fullName>
        <ecNumber evidence="11">4.3.2.10</ecNumber>
    </recommendedName>
    <alternativeName>
        <fullName evidence="11">IGP synthase cyclase subunit</fullName>
    </alternativeName>
    <alternativeName>
        <fullName evidence="11">IGP synthase subunit HisF</fullName>
    </alternativeName>
    <alternativeName>
        <fullName evidence="11">ImGP synthase subunit HisF</fullName>
        <shortName evidence="11">IGPS subunit HisF</shortName>
    </alternativeName>
</protein>
<comment type="subcellular location">
    <subcellularLocation>
        <location evidence="1 11">Cytoplasm</location>
    </subcellularLocation>
</comment>
<feature type="active site" evidence="11">
    <location>
        <position position="12"/>
    </location>
</feature>
<dbReference type="AlphaFoldDB" id="A0A0T6LVR6"/>
<evidence type="ECO:0000256" key="7">
    <source>
        <dbReference type="ARBA" id="ARBA00023102"/>
    </source>
</evidence>
<evidence type="ECO:0000256" key="10">
    <source>
        <dbReference type="ARBA" id="ARBA00047838"/>
    </source>
</evidence>
<evidence type="ECO:0000256" key="12">
    <source>
        <dbReference type="RuleBase" id="RU003657"/>
    </source>
</evidence>
<comment type="subunit">
    <text evidence="4 11">Heterodimer of HisH and HisF.</text>
</comment>
<dbReference type="NCBIfam" id="TIGR00735">
    <property type="entry name" value="hisF"/>
    <property type="match status" value="1"/>
</dbReference>
<evidence type="ECO:0000256" key="4">
    <source>
        <dbReference type="ARBA" id="ARBA00011152"/>
    </source>
</evidence>
<dbReference type="EMBL" id="LLZU01000006">
    <property type="protein sequence ID" value="KRV50165.1"/>
    <property type="molecule type" value="Genomic_DNA"/>
</dbReference>
<comment type="pathway">
    <text evidence="2 11">Amino-acid biosynthesis; L-histidine biosynthesis; L-histidine from 5-phospho-alpha-D-ribose 1-diphosphate: step 5/9.</text>
</comment>
<comment type="caution">
    <text evidence="13">The sequence shown here is derived from an EMBL/GenBank/DDBJ whole genome shotgun (WGS) entry which is preliminary data.</text>
</comment>
<reference evidence="13 14" key="1">
    <citation type="submission" date="2015-10" db="EMBL/GenBank/DDBJ databases">
        <title>Draft genome sequence of pyrrolomycin-producing Streptomyces vitaminophilus.</title>
        <authorList>
            <person name="Graham D.E."/>
            <person name="Mahan K.M."/>
            <person name="Klingeman D.M."/>
            <person name="Hettich R.L."/>
            <person name="Parry R.J."/>
        </authorList>
    </citation>
    <scope>NUCLEOTIDE SEQUENCE [LARGE SCALE GENOMIC DNA]</scope>
    <source>
        <strain evidence="13 14">ATCC 31673</strain>
    </source>
</reference>
<dbReference type="Gene3D" id="3.20.20.70">
    <property type="entry name" value="Aldolase class I"/>
    <property type="match status" value="1"/>
</dbReference>
<dbReference type="InterPro" id="IPR013785">
    <property type="entry name" value="Aldolase_TIM"/>
</dbReference>